<protein>
    <submittedName>
        <fullName evidence="1 2">Uncharacterized protein</fullName>
    </submittedName>
</protein>
<dbReference type="HOGENOM" id="CLU_2853008_0_0_1"/>
<accession>A0A072VHP9</accession>
<organism evidence="1 3">
    <name type="scientific">Medicago truncatula</name>
    <name type="common">Barrel medic</name>
    <name type="synonym">Medicago tribuloides</name>
    <dbReference type="NCBI Taxonomy" id="3880"/>
    <lineage>
        <taxon>Eukaryota</taxon>
        <taxon>Viridiplantae</taxon>
        <taxon>Streptophyta</taxon>
        <taxon>Embryophyta</taxon>
        <taxon>Tracheophyta</taxon>
        <taxon>Spermatophyta</taxon>
        <taxon>Magnoliopsida</taxon>
        <taxon>eudicotyledons</taxon>
        <taxon>Gunneridae</taxon>
        <taxon>Pentapetalae</taxon>
        <taxon>rosids</taxon>
        <taxon>fabids</taxon>
        <taxon>Fabales</taxon>
        <taxon>Fabaceae</taxon>
        <taxon>Papilionoideae</taxon>
        <taxon>50 kb inversion clade</taxon>
        <taxon>NPAAA clade</taxon>
        <taxon>Hologalegina</taxon>
        <taxon>IRL clade</taxon>
        <taxon>Trifolieae</taxon>
        <taxon>Medicago</taxon>
    </lineage>
</organism>
<sequence>MAFSTSVPCSWKHETYPNIHVAACIKPSEIRVQPLIWGKPLGLSASDLFPWAVKRMIYVSIVCFP</sequence>
<proteinExistence type="predicted"/>
<name>A0A072VHP9_MEDTR</name>
<reference evidence="2" key="3">
    <citation type="submission" date="2015-04" db="UniProtKB">
        <authorList>
            <consortium name="EnsemblPlants"/>
        </authorList>
    </citation>
    <scope>IDENTIFICATION</scope>
    <source>
        <strain evidence="2">cv. Jemalong A17</strain>
    </source>
</reference>
<evidence type="ECO:0000313" key="3">
    <source>
        <dbReference type="Proteomes" id="UP000002051"/>
    </source>
</evidence>
<evidence type="ECO:0000313" key="1">
    <source>
        <dbReference type="EMBL" id="KEH40938.1"/>
    </source>
</evidence>
<keyword evidence="3" id="KW-1185">Reference proteome</keyword>
<dbReference type="EnsemblPlants" id="KEH40938">
    <property type="protein sequence ID" value="KEH40938"/>
    <property type="gene ID" value="MTR_1g037740"/>
</dbReference>
<dbReference type="Proteomes" id="UP000002051">
    <property type="component" value="Unassembled WGS sequence"/>
</dbReference>
<dbReference type="EMBL" id="CM001217">
    <property type="protein sequence ID" value="KEH40938.1"/>
    <property type="molecule type" value="Genomic_DNA"/>
</dbReference>
<reference evidence="1 3" key="2">
    <citation type="journal article" date="2014" name="BMC Genomics">
        <title>An improved genome release (version Mt4.0) for the model legume Medicago truncatula.</title>
        <authorList>
            <person name="Tang H."/>
            <person name="Krishnakumar V."/>
            <person name="Bidwell S."/>
            <person name="Rosen B."/>
            <person name="Chan A."/>
            <person name="Zhou S."/>
            <person name="Gentzbittel L."/>
            <person name="Childs K.L."/>
            <person name="Yandell M."/>
            <person name="Gundlach H."/>
            <person name="Mayer K.F."/>
            <person name="Schwartz D.C."/>
            <person name="Town C.D."/>
        </authorList>
    </citation>
    <scope>GENOME REANNOTATION</scope>
    <source>
        <strain evidence="1">A17</strain>
        <strain evidence="2 3">cv. Jemalong A17</strain>
    </source>
</reference>
<gene>
    <name evidence="1" type="ordered locus">MTR_1g037740</name>
</gene>
<dbReference type="AlphaFoldDB" id="A0A072VHP9"/>
<evidence type="ECO:0000313" key="2">
    <source>
        <dbReference type="EnsemblPlants" id="KEH40938"/>
    </source>
</evidence>
<reference evidence="1 3" key="1">
    <citation type="journal article" date="2011" name="Nature">
        <title>The Medicago genome provides insight into the evolution of rhizobial symbioses.</title>
        <authorList>
            <person name="Young N.D."/>
            <person name="Debelle F."/>
            <person name="Oldroyd G.E."/>
            <person name="Geurts R."/>
            <person name="Cannon S.B."/>
            <person name="Udvardi M.K."/>
            <person name="Benedito V.A."/>
            <person name="Mayer K.F."/>
            <person name="Gouzy J."/>
            <person name="Schoof H."/>
            <person name="Van de Peer Y."/>
            <person name="Proost S."/>
            <person name="Cook D.R."/>
            <person name="Meyers B.C."/>
            <person name="Spannagl M."/>
            <person name="Cheung F."/>
            <person name="De Mita S."/>
            <person name="Krishnakumar V."/>
            <person name="Gundlach H."/>
            <person name="Zhou S."/>
            <person name="Mudge J."/>
            <person name="Bharti A.K."/>
            <person name="Murray J.D."/>
            <person name="Naoumkina M.A."/>
            <person name="Rosen B."/>
            <person name="Silverstein K.A."/>
            <person name="Tang H."/>
            <person name="Rombauts S."/>
            <person name="Zhao P.X."/>
            <person name="Zhou P."/>
            <person name="Barbe V."/>
            <person name="Bardou P."/>
            <person name="Bechner M."/>
            <person name="Bellec A."/>
            <person name="Berger A."/>
            <person name="Berges H."/>
            <person name="Bidwell S."/>
            <person name="Bisseling T."/>
            <person name="Choisne N."/>
            <person name="Couloux A."/>
            <person name="Denny R."/>
            <person name="Deshpande S."/>
            <person name="Dai X."/>
            <person name="Doyle J.J."/>
            <person name="Dudez A.M."/>
            <person name="Farmer A.D."/>
            <person name="Fouteau S."/>
            <person name="Franken C."/>
            <person name="Gibelin C."/>
            <person name="Gish J."/>
            <person name="Goldstein S."/>
            <person name="Gonzalez A.J."/>
            <person name="Green P.J."/>
            <person name="Hallab A."/>
            <person name="Hartog M."/>
            <person name="Hua A."/>
            <person name="Humphray S.J."/>
            <person name="Jeong D.H."/>
            <person name="Jing Y."/>
            <person name="Jocker A."/>
            <person name="Kenton S.M."/>
            <person name="Kim D.J."/>
            <person name="Klee K."/>
            <person name="Lai H."/>
            <person name="Lang C."/>
            <person name="Lin S."/>
            <person name="Macmil S.L."/>
            <person name="Magdelenat G."/>
            <person name="Matthews L."/>
            <person name="McCorrison J."/>
            <person name="Monaghan E.L."/>
            <person name="Mun J.H."/>
            <person name="Najar F.Z."/>
            <person name="Nicholson C."/>
            <person name="Noirot C."/>
            <person name="O'Bleness M."/>
            <person name="Paule C.R."/>
            <person name="Poulain J."/>
            <person name="Prion F."/>
            <person name="Qin B."/>
            <person name="Qu C."/>
            <person name="Retzel E.F."/>
            <person name="Riddle C."/>
            <person name="Sallet E."/>
            <person name="Samain S."/>
            <person name="Samson N."/>
            <person name="Sanders I."/>
            <person name="Saurat O."/>
            <person name="Scarpelli C."/>
            <person name="Schiex T."/>
            <person name="Segurens B."/>
            <person name="Severin A.J."/>
            <person name="Sherrier D.J."/>
            <person name="Shi R."/>
            <person name="Sims S."/>
            <person name="Singer S.R."/>
            <person name="Sinharoy S."/>
            <person name="Sterck L."/>
            <person name="Viollet A."/>
            <person name="Wang B.B."/>
            <person name="Wang K."/>
            <person name="Wang M."/>
            <person name="Wang X."/>
            <person name="Warfsmann J."/>
            <person name="Weissenbach J."/>
            <person name="White D.D."/>
            <person name="White J.D."/>
            <person name="Wiley G.B."/>
            <person name="Wincker P."/>
            <person name="Xing Y."/>
            <person name="Yang L."/>
            <person name="Yao Z."/>
            <person name="Ying F."/>
            <person name="Zhai J."/>
            <person name="Zhou L."/>
            <person name="Zuber A."/>
            <person name="Denarie J."/>
            <person name="Dixon R.A."/>
            <person name="May G.D."/>
            <person name="Schwartz D.C."/>
            <person name="Rogers J."/>
            <person name="Quetier F."/>
            <person name="Town C.D."/>
            <person name="Roe B.A."/>
        </authorList>
    </citation>
    <scope>NUCLEOTIDE SEQUENCE [LARGE SCALE GENOMIC DNA]</scope>
    <source>
        <strain evidence="1">A17</strain>
        <strain evidence="2 3">cv. Jemalong A17</strain>
    </source>
</reference>